<dbReference type="RefSeq" id="WP_377393989.1">
    <property type="nucleotide sequence ID" value="NZ_JBHSAN010000051.1"/>
</dbReference>
<evidence type="ECO:0000313" key="7">
    <source>
        <dbReference type="EMBL" id="MFD2801257.1"/>
    </source>
</evidence>
<sequence>MLEEHYEVVIVRYGTRTTRRSDAFLNHHFYGIPDAEFTVDYFLWVLRNQDRTIIVDTGFSPEAGAKRNRTMTLHPVDALRSLGVDPAGRHQVIITHGHYDHIGNVRELPNSELLMSHREYEFWTSDMATRRQFAHFAEQAEIDELVAADRAGRLRFVTDGDHPAPGITIMELGGHTPGQLAVTVETSEGPVLLASDAVHFYEELEQDMPFISVADLPAMYAGFDTIRALLTERPHHLVTGHDATTLERFRAHPGELAGHAAVIGLHDERRLSGSEHARAGS</sequence>
<dbReference type="Gene3D" id="3.60.15.10">
    <property type="entry name" value="Ribonuclease Z/Hydroxyacylglutathione hydrolase-like"/>
    <property type="match status" value="1"/>
</dbReference>
<evidence type="ECO:0000313" key="8">
    <source>
        <dbReference type="Proteomes" id="UP001597478"/>
    </source>
</evidence>
<organism evidence="7 8">
    <name type="scientific">Prauserella oleivorans</name>
    <dbReference type="NCBI Taxonomy" id="1478153"/>
    <lineage>
        <taxon>Bacteria</taxon>
        <taxon>Bacillati</taxon>
        <taxon>Actinomycetota</taxon>
        <taxon>Actinomycetes</taxon>
        <taxon>Pseudonocardiales</taxon>
        <taxon>Pseudonocardiaceae</taxon>
        <taxon>Prauserella</taxon>
    </lineage>
</organism>
<dbReference type="EMBL" id="JBHUOF010000023">
    <property type="protein sequence ID" value="MFD2801257.1"/>
    <property type="molecule type" value="Genomic_DNA"/>
</dbReference>
<evidence type="ECO:0000256" key="5">
    <source>
        <dbReference type="ARBA" id="ARBA00022833"/>
    </source>
</evidence>
<comment type="caution">
    <text evidence="7">The sequence shown here is derived from an EMBL/GenBank/DDBJ whole genome shotgun (WGS) entry which is preliminary data.</text>
</comment>
<dbReference type="PANTHER" id="PTHR42978">
    <property type="entry name" value="QUORUM-QUENCHING LACTONASE YTNP-RELATED-RELATED"/>
    <property type="match status" value="1"/>
</dbReference>
<feature type="domain" description="Metallo-beta-lactamase" evidence="6">
    <location>
        <begin position="40"/>
        <end position="241"/>
    </location>
</feature>
<dbReference type="SUPFAM" id="SSF56281">
    <property type="entry name" value="Metallo-hydrolase/oxidoreductase"/>
    <property type="match status" value="1"/>
</dbReference>
<comment type="cofactor">
    <cofactor evidence="1">
        <name>Zn(2+)</name>
        <dbReference type="ChEBI" id="CHEBI:29105"/>
    </cofactor>
</comment>
<dbReference type="InterPro" id="IPR001279">
    <property type="entry name" value="Metallo-B-lactamas"/>
</dbReference>
<comment type="similarity">
    <text evidence="2">Belongs to the metallo-beta-lactamase superfamily.</text>
</comment>
<dbReference type="SMART" id="SM00849">
    <property type="entry name" value="Lactamase_B"/>
    <property type="match status" value="1"/>
</dbReference>
<dbReference type="InterPro" id="IPR051013">
    <property type="entry name" value="MBL_superfamily_lactonases"/>
</dbReference>
<name>A0ABW5WC15_9PSEU</name>
<reference evidence="8" key="1">
    <citation type="journal article" date="2019" name="Int. J. Syst. Evol. Microbiol.">
        <title>The Global Catalogue of Microorganisms (GCM) 10K type strain sequencing project: providing services to taxonomists for standard genome sequencing and annotation.</title>
        <authorList>
            <consortium name="The Broad Institute Genomics Platform"/>
            <consortium name="The Broad Institute Genome Sequencing Center for Infectious Disease"/>
            <person name="Wu L."/>
            <person name="Ma J."/>
        </authorList>
    </citation>
    <scope>NUCLEOTIDE SEQUENCE [LARGE SCALE GENOMIC DNA]</scope>
    <source>
        <strain evidence="8">IBRC-M 10906</strain>
    </source>
</reference>
<evidence type="ECO:0000256" key="3">
    <source>
        <dbReference type="ARBA" id="ARBA00022723"/>
    </source>
</evidence>
<protein>
    <submittedName>
        <fullName evidence="7">N-acyl homoserine lactonase family protein</fullName>
    </submittedName>
</protein>
<dbReference type="PANTHER" id="PTHR42978:SF7">
    <property type="entry name" value="METALLO-HYDROLASE RV2300C-RELATED"/>
    <property type="match status" value="1"/>
</dbReference>
<keyword evidence="3" id="KW-0479">Metal-binding</keyword>
<dbReference type="Pfam" id="PF00753">
    <property type="entry name" value="Lactamase_B"/>
    <property type="match status" value="1"/>
</dbReference>
<dbReference type="Proteomes" id="UP001597478">
    <property type="component" value="Unassembled WGS sequence"/>
</dbReference>
<evidence type="ECO:0000259" key="6">
    <source>
        <dbReference type="SMART" id="SM00849"/>
    </source>
</evidence>
<dbReference type="InterPro" id="IPR036866">
    <property type="entry name" value="RibonucZ/Hydroxyglut_hydro"/>
</dbReference>
<keyword evidence="4" id="KW-0378">Hydrolase</keyword>
<evidence type="ECO:0000256" key="4">
    <source>
        <dbReference type="ARBA" id="ARBA00022801"/>
    </source>
</evidence>
<accession>A0ABW5WC15</accession>
<gene>
    <name evidence="7" type="ORF">ACFS2C_17830</name>
</gene>
<keyword evidence="5" id="KW-0862">Zinc</keyword>
<keyword evidence="8" id="KW-1185">Reference proteome</keyword>
<evidence type="ECO:0000256" key="2">
    <source>
        <dbReference type="ARBA" id="ARBA00007749"/>
    </source>
</evidence>
<proteinExistence type="inferred from homology"/>
<dbReference type="CDD" id="cd07729">
    <property type="entry name" value="AHL_lactonase_MBL-fold"/>
    <property type="match status" value="1"/>
</dbReference>
<evidence type="ECO:0000256" key="1">
    <source>
        <dbReference type="ARBA" id="ARBA00001947"/>
    </source>
</evidence>